<sequence length="131" mass="14395">MGNCLNTASKQQEALRRRGERVVPEEARSIGEVLLHDDEEEEDETPAATSTATAAAGMKVKVVLTRAELEWLMAQLKSGEQRLEDVLRQMSTARTGAAPDNDGSKPSPRAVDGWRPRLERILECPEPVDAT</sequence>
<dbReference type="Proteomes" id="UP001732700">
    <property type="component" value="Chromosome 7A"/>
</dbReference>
<dbReference type="EnsemblPlants" id="AVESA.00010b.r2.7AG1247270.1">
    <property type="protein sequence ID" value="AVESA.00010b.r2.7AG1247270.1.CDS.1"/>
    <property type="gene ID" value="AVESA.00010b.r2.7AG1247270"/>
</dbReference>
<accession>A0ACD5ZSB5</accession>
<reference evidence="1" key="1">
    <citation type="submission" date="2021-05" db="EMBL/GenBank/DDBJ databases">
        <authorList>
            <person name="Scholz U."/>
            <person name="Mascher M."/>
            <person name="Fiebig A."/>
        </authorList>
    </citation>
    <scope>NUCLEOTIDE SEQUENCE [LARGE SCALE GENOMIC DNA]</scope>
</reference>
<name>A0ACD5ZSB5_AVESA</name>
<evidence type="ECO:0000313" key="1">
    <source>
        <dbReference type="EnsemblPlants" id="AVESA.00010b.r2.7AG1247270.1.CDS.1"/>
    </source>
</evidence>
<reference evidence="1" key="2">
    <citation type="submission" date="2025-09" db="UniProtKB">
        <authorList>
            <consortium name="EnsemblPlants"/>
        </authorList>
    </citation>
    <scope>IDENTIFICATION</scope>
</reference>
<protein>
    <submittedName>
        <fullName evidence="1">Uncharacterized protein</fullName>
    </submittedName>
</protein>
<keyword evidence="2" id="KW-1185">Reference proteome</keyword>
<organism evidence="1 2">
    <name type="scientific">Avena sativa</name>
    <name type="common">Oat</name>
    <dbReference type="NCBI Taxonomy" id="4498"/>
    <lineage>
        <taxon>Eukaryota</taxon>
        <taxon>Viridiplantae</taxon>
        <taxon>Streptophyta</taxon>
        <taxon>Embryophyta</taxon>
        <taxon>Tracheophyta</taxon>
        <taxon>Spermatophyta</taxon>
        <taxon>Magnoliopsida</taxon>
        <taxon>Liliopsida</taxon>
        <taxon>Poales</taxon>
        <taxon>Poaceae</taxon>
        <taxon>BOP clade</taxon>
        <taxon>Pooideae</taxon>
        <taxon>Poodae</taxon>
        <taxon>Poeae</taxon>
        <taxon>Poeae Chloroplast Group 1 (Aveneae type)</taxon>
        <taxon>Aveninae</taxon>
        <taxon>Avena</taxon>
    </lineage>
</organism>
<proteinExistence type="predicted"/>
<evidence type="ECO:0000313" key="2">
    <source>
        <dbReference type="Proteomes" id="UP001732700"/>
    </source>
</evidence>